<dbReference type="STRING" id="30611.ENSOGAP00000016798"/>
<evidence type="ECO:0000256" key="1">
    <source>
        <dbReference type="ARBA" id="ARBA00023319"/>
    </source>
</evidence>
<evidence type="ECO:0000313" key="5">
    <source>
        <dbReference type="Proteomes" id="UP000005225"/>
    </source>
</evidence>
<dbReference type="Ensembl" id="ENSOGAT00000033881.1">
    <property type="protein sequence ID" value="ENSOGAP00000016798.1"/>
    <property type="gene ID" value="ENSOGAG00000029625.1"/>
</dbReference>
<name>H0XL08_OTOGA</name>
<dbReference type="OMA" id="NVWHENS"/>
<dbReference type="EMBL" id="AAQR03185497">
    <property type="status" value="NOT_ANNOTATED_CDS"/>
    <property type="molecule type" value="Genomic_DNA"/>
</dbReference>
<dbReference type="InParanoid" id="H0XL08"/>
<evidence type="ECO:0000256" key="2">
    <source>
        <dbReference type="SAM" id="MobiDB-lite"/>
    </source>
</evidence>
<dbReference type="InterPro" id="IPR050150">
    <property type="entry name" value="IgV_Light_Chain"/>
</dbReference>
<keyword evidence="5" id="KW-1185">Reference proteome</keyword>
<sequence>TLRSDLDLGYYPIHWFQQKPGSPPRYLLSFKSDSNKHQGSGVPSRYSGSKDASAHAGILHISGLQAEDEADYYCLIWHDDSNAHTVLQTQGEVRQKPPVCSLDLMQSPLLVALTSSAQGELICIFFSLVPHWS</sequence>
<dbReference type="Proteomes" id="UP000005225">
    <property type="component" value="Unassembled WGS sequence"/>
</dbReference>
<dbReference type="eggNOG" id="ENOG502RYIN">
    <property type="taxonomic scope" value="Eukaryota"/>
</dbReference>
<evidence type="ECO:0000313" key="4">
    <source>
        <dbReference type="Ensembl" id="ENSOGAP00000016798.1"/>
    </source>
</evidence>
<organism evidence="4 5">
    <name type="scientific">Otolemur garnettii</name>
    <name type="common">Small-eared galago</name>
    <name type="synonym">Garnett's greater bushbaby</name>
    <dbReference type="NCBI Taxonomy" id="30611"/>
    <lineage>
        <taxon>Eukaryota</taxon>
        <taxon>Metazoa</taxon>
        <taxon>Chordata</taxon>
        <taxon>Craniata</taxon>
        <taxon>Vertebrata</taxon>
        <taxon>Euteleostomi</taxon>
        <taxon>Mammalia</taxon>
        <taxon>Eutheria</taxon>
        <taxon>Euarchontoglires</taxon>
        <taxon>Primates</taxon>
        <taxon>Strepsirrhini</taxon>
        <taxon>Lorisiformes</taxon>
        <taxon>Galagidae</taxon>
        <taxon>Otolemur</taxon>
    </lineage>
</organism>
<dbReference type="GeneTree" id="ENSGT00940000153520"/>
<dbReference type="InterPro" id="IPR013783">
    <property type="entry name" value="Ig-like_fold"/>
</dbReference>
<dbReference type="SUPFAM" id="SSF48726">
    <property type="entry name" value="Immunoglobulin"/>
    <property type="match status" value="1"/>
</dbReference>
<dbReference type="InterPro" id="IPR036179">
    <property type="entry name" value="Ig-like_dom_sf"/>
</dbReference>
<dbReference type="AlphaFoldDB" id="H0XL08"/>
<feature type="region of interest" description="Disordered" evidence="2">
    <location>
        <begin position="29"/>
        <end position="48"/>
    </location>
</feature>
<dbReference type="Pfam" id="PF07686">
    <property type="entry name" value="V-set"/>
    <property type="match status" value="1"/>
</dbReference>
<dbReference type="Gene3D" id="2.60.40.10">
    <property type="entry name" value="Immunoglobulins"/>
    <property type="match status" value="1"/>
</dbReference>
<protein>
    <recommendedName>
        <fullName evidence="3">Immunoglobulin V-set domain-containing protein</fullName>
    </recommendedName>
</protein>
<feature type="domain" description="Immunoglobulin V-set" evidence="3">
    <location>
        <begin position="1"/>
        <end position="76"/>
    </location>
</feature>
<dbReference type="PANTHER" id="PTHR23267">
    <property type="entry name" value="IMMUNOGLOBULIN LIGHT CHAIN"/>
    <property type="match status" value="1"/>
</dbReference>
<reference evidence="5" key="1">
    <citation type="submission" date="2011-03" db="EMBL/GenBank/DDBJ databases">
        <title>Version 3 of the genome sequence of Otolemur garnettii (Bushbaby).</title>
        <authorList>
            <consortium name="The Broad Institute Genome Sequencing Platform"/>
            <person name="Di Palma F."/>
            <person name="Johnson J."/>
            <person name="Lander E.S."/>
            <person name="Lindblad-Toh K."/>
            <person name="Jaffe D.B."/>
            <person name="Gnerre S."/>
            <person name="MacCallum I."/>
            <person name="Przybylski D."/>
            <person name="Ribeiro F.J."/>
            <person name="Burton J.N."/>
            <person name="Walker B.J."/>
            <person name="Sharpe T."/>
            <person name="Hall G."/>
        </authorList>
    </citation>
    <scope>NUCLEOTIDE SEQUENCE [LARGE SCALE GENOMIC DNA]</scope>
</reference>
<dbReference type="InterPro" id="IPR013106">
    <property type="entry name" value="Ig_V-set"/>
</dbReference>
<proteinExistence type="predicted"/>
<keyword evidence="1" id="KW-0393">Immunoglobulin domain</keyword>
<accession>H0XL08</accession>
<reference evidence="4" key="3">
    <citation type="submission" date="2025-09" db="UniProtKB">
        <authorList>
            <consortium name="Ensembl"/>
        </authorList>
    </citation>
    <scope>IDENTIFICATION</scope>
</reference>
<reference evidence="4" key="2">
    <citation type="submission" date="2025-08" db="UniProtKB">
        <authorList>
            <consortium name="Ensembl"/>
        </authorList>
    </citation>
    <scope>IDENTIFICATION</scope>
</reference>
<evidence type="ECO:0000259" key="3">
    <source>
        <dbReference type="SMART" id="SM00406"/>
    </source>
</evidence>
<dbReference type="SMART" id="SM00406">
    <property type="entry name" value="IGv"/>
    <property type="match status" value="1"/>
</dbReference>
<dbReference type="HOGENOM" id="CLU_077975_4_0_1"/>